<dbReference type="PROSITE" id="PS50110">
    <property type="entry name" value="RESPONSE_REGULATORY"/>
    <property type="match status" value="1"/>
</dbReference>
<sequence>MMNNSKTRILCIEDDAGLARLLERRLKRHGYELEWAADGIAGLERMAQASFDVVAIDYEMPGLDGLTVLERMKSLNGAPPAIMISGAGDMDTAIAALKAGAADYVVKTVDGNYIDLLPRTIERILETERLQALTYAAQLALEEKTKLLSLTLSSISQGLTVFNNDLHLVTWNELWLSLLDVPRDFAQVGAPLDSFEQLHAHLGDGCEEARMVQSIRKVRDNGPQVGEYRLHTGITLEVRSSPMPDGGVVTVYTDITDRKLAEEDQRVAAAVFQTTAEPMLITDAKVLTERCNPAFETLLGYSEEELVGRNPGFLASDNHDPAFFKELWRCLHADGHWRGTIWNCHKDGRLLAQQVTISAIDNGRKQIGHYVAVYSDVTEQVRREMEVRHQAHHDALTGLPNRSLLMDRIDQAAEAAKRDQKGFALLFLDLDGFKPINDDFGHHAGDRLLKEIARRLVARCRDSDTVARYGGDEFVILLRNADDMSAVSAVAESLIEQIGSPVTIDDVLHKVGASIGIALYPQHGNSTSTLLKNADEAMYQAKAAGRSRHKIYTALA</sequence>
<evidence type="ECO:0000259" key="4">
    <source>
        <dbReference type="PROSITE" id="PS50110"/>
    </source>
</evidence>
<dbReference type="SUPFAM" id="SSF52172">
    <property type="entry name" value="CheY-like"/>
    <property type="match status" value="1"/>
</dbReference>
<evidence type="ECO:0000259" key="5">
    <source>
        <dbReference type="PROSITE" id="PS50112"/>
    </source>
</evidence>
<dbReference type="Gene3D" id="3.30.450.20">
    <property type="entry name" value="PAS domain"/>
    <property type="match status" value="2"/>
</dbReference>
<dbReference type="SUPFAM" id="SSF55785">
    <property type="entry name" value="PYP-like sensor domain (PAS domain)"/>
    <property type="match status" value="2"/>
</dbReference>
<feature type="domain" description="GGDEF" evidence="7">
    <location>
        <begin position="421"/>
        <end position="554"/>
    </location>
</feature>
<dbReference type="SMART" id="SM00448">
    <property type="entry name" value="REC"/>
    <property type="match status" value="1"/>
</dbReference>
<dbReference type="PROSITE" id="PS50113">
    <property type="entry name" value="PAC"/>
    <property type="match status" value="1"/>
</dbReference>
<name>A0A7V7KXS4_9GAMM</name>
<dbReference type="NCBIfam" id="TIGR00229">
    <property type="entry name" value="sensory_box"/>
    <property type="match status" value="1"/>
</dbReference>
<dbReference type="InterPro" id="IPR035965">
    <property type="entry name" value="PAS-like_dom_sf"/>
</dbReference>
<accession>A0A7V7KXS4</accession>
<dbReference type="Gene3D" id="3.30.70.270">
    <property type="match status" value="1"/>
</dbReference>
<dbReference type="CDD" id="cd00156">
    <property type="entry name" value="REC"/>
    <property type="match status" value="1"/>
</dbReference>
<dbReference type="InterPro" id="IPR001789">
    <property type="entry name" value="Sig_transdc_resp-reg_receiver"/>
</dbReference>
<dbReference type="PANTHER" id="PTHR46663">
    <property type="entry name" value="DIGUANYLATE CYCLASE DGCT-RELATED"/>
    <property type="match status" value="1"/>
</dbReference>
<gene>
    <name evidence="8" type="ORF">DT594_09385</name>
</gene>
<dbReference type="InterPro" id="IPR000014">
    <property type="entry name" value="PAS"/>
</dbReference>
<dbReference type="SMART" id="SM00267">
    <property type="entry name" value="GGDEF"/>
    <property type="match status" value="1"/>
</dbReference>
<evidence type="ECO:0000256" key="1">
    <source>
        <dbReference type="ARBA" id="ARBA00001946"/>
    </source>
</evidence>
<dbReference type="CDD" id="cd00130">
    <property type="entry name" value="PAS"/>
    <property type="match status" value="1"/>
</dbReference>
<proteinExistence type="predicted"/>
<feature type="domain" description="PAS" evidence="5">
    <location>
        <begin position="264"/>
        <end position="310"/>
    </location>
</feature>
<dbReference type="SUPFAM" id="SSF55073">
    <property type="entry name" value="Nucleotide cyclase"/>
    <property type="match status" value="1"/>
</dbReference>
<dbReference type="PROSITE" id="PS50887">
    <property type="entry name" value="GGDEF"/>
    <property type="match status" value="1"/>
</dbReference>
<evidence type="ECO:0000313" key="9">
    <source>
        <dbReference type="Proteomes" id="UP000463138"/>
    </source>
</evidence>
<feature type="domain" description="Response regulatory" evidence="4">
    <location>
        <begin position="8"/>
        <end position="122"/>
    </location>
</feature>
<evidence type="ECO:0000313" key="8">
    <source>
        <dbReference type="EMBL" id="KAA0695059.1"/>
    </source>
</evidence>
<evidence type="ECO:0000256" key="3">
    <source>
        <dbReference type="PROSITE-ProRule" id="PRU00169"/>
    </source>
</evidence>
<comment type="cofactor">
    <cofactor evidence="1">
        <name>Mg(2+)</name>
        <dbReference type="ChEBI" id="CHEBI:18420"/>
    </cofactor>
</comment>
<keyword evidence="9" id="KW-1185">Reference proteome</keyword>
<dbReference type="Pfam" id="PF12860">
    <property type="entry name" value="PAS_7"/>
    <property type="match status" value="1"/>
</dbReference>
<dbReference type="GO" id="GO:0000160">
    <property type="term" value="P:phosphorelay signal transduction system"/>
    <property type="evidence" value="ECO:0007669"/>
    <property type="project" value="InterPro"/>
</dbReference>
<dbReference type="CDD" id="cd01949">
    <property type="entry name" value="GGDEF"/>
    <property type="match status" value="1"/>
</dbReference>
<dbReference type="InterPro" id="IPR000700">
    <property type="entry name" value="PAS-assoc_C"/>
</dbReference>
<feature type="domain" description="PAC" evidence="6">
    <location>
        <begin position="335"/>
        <end position="389"/>
    </location>
</feature>
<dbReference type="InterPro" id="IPR043128">
    <property type="entry name" value="Rev_trsase/Diguanyl_cyclase"/>
</dbReference>
<evidence type="ECO:0000256" key="2">
    <source>
        <dbReference type="ARBA" id="ARBA00004533"/>
    </source>
</evidence>
<dbReference type="Gene3D" id="3.40.50.2300">
    <property type="match status" value="1"/>
</dbReference>
<dbReference type="InterPro" id="IPR011006">
    <property type="entry name" value="CheY-like_superfamily"/>
</dbReference>
<dbReference type="FunFam" id="3.30.70.270:FF:000001">
    <property type="entry name" value="Diguanylate cyclase domain protein"/>
    <property type="match status" value="1"/>
</dbReference>
<dbReference type="PANTHER" id="PTHR46663:SF3">
    <property type="entry name" value="SLL0267 PROTEIN"/>
    <property type="match status" value="1"/>
</dbReference>
<dbReference type="Pfam" id="PF00990">
    <property type="entry name" value="GGDEF"/>
    <property type="match status" value="1"/>
</dbReference>
<reference evidence="8 9" key="1">
    <citation type="submission" date="2018-07" db="EMBL/GenBank/DDBJ databases">
        <title>Pseudomonas laoshanensis sp. nov., isolated from soil.</title>
        <authorList>
            <person name="Sun J."/>
            <person name="Yu L."/>
            <person name="Wang M."/>
            <person name="Zhang C."/>
        </authorList>
    </citation>
    <scope>NUCLEOTIDE SEQUENCE [LARGE SCALE GENOMIC DNA]</scope>
    <source>
        <strain evidence="8 9">Y22</strain>
    </source>
</reference>
<evidence type="ECO:0000259" key="6">
    <source>
        <dbReference type="PROSITE" id="PS50113"/>
    </source>
</evidence>
<organism evidence="8 9">
    <name type="scientific">Halopseudomonas laoshanensis</name>
    <dbReference type="NCBI Taxonomy" id="2268758"/>
    <lineage>
        <taxon>Bacteria</taxon>
        <taxon>Pseudomonadati</taxon>
        <taxon>Pseudomonadota</taxon>
        <taxon>Gammaproteobacteria</taxon>
        <taxon>Pseudomonadales</taxon>
        <taxon>Pseudomonadaceae</taxon>
        <taxon>Halopseudomonas</taxon>
    </lineage>
</organism>
<dbReference type="Pfam" id="PF13426">
    <property type="entry name" value="PAS_9"/>
    <property type="match status" value="1"/>
</dbReference>
<dbReference type="InterPro" id="IPR052163">
    <property type="entry name" value="DGC-Regulatory_Protein"/>
</dbReference>
<dbReference type="NCBIfam" id="TIGR00254">
    <property type="entry name" value="GGDEF"/>
    <property type="match status" value="1"/>
</dbReference>
<dbReference type="Proteomes" id="UP000463138">
    <property type="component" value="Unassembled WGS sequence"/>
</dbReference>
<keyword evidence="3" id="KW-0597">Phosphoprotein</keyword>
<comment type="caution">
    <text evidence="8">The sequence shown here is derived from an EMBL/GenBank/DDBJ whole genome shotgun (WGS) entry which is preliminary data.</text>
</comment>
<dbReference type="SMART" id="SM00091">
    <property type="entry name" value="PAS"/>
    <property type="match status" value="2"/>
</dbReference>
<dbReference type="PROSITE" id="PS50112">
    <property type="entry name" value="PAS"/>
    <property type="match status" value="1"/>
</dbReference>
<comment type="subcellular location">
    <subcellularLocation>
        <location evidence="2">Cell inner membrane</location>
    </subcellularLocation>
</comment>
<dbReference type="InterPro" id="IPR000160">
    <property type="entry name" value="GGDEF_dom"/>
</dbReference>
<protein>
    <submittedName>
        <fullName evidence="8">Diguanylate cyclase</fullName>
    </submittedName>
</protein>
<dbReference type="GO" id="GO:0003824">
    <property type="term" value="F:catalytic activity"/>
    <property type="evidence" value="ECO:0007669"/>
    <property type="project" value="UniProtKB-ARBA"/>
</dbReference>
<dbReference type="AlphaFoldDB" id="A0A7V7KXS4"/>
<dbReference type="OrthoDB" id="9812260at2"/>
<dbReference type="GO" id="GO:0005886">
    <property type="term" value="C:plasma membrane"/>
    <property type="evidence" value="ECO:0007669"/>
    <property type="project" value="UniProtKB-SubCell"/>
</dbReference>
<evidence type="ECO:0000259" key="7">
    <source>
        <dbReference type="PROSITE" id="PS50887"/>
    </source>
</evidence>
<feature type="modified residue" description="4-aspartylphosphate" evidence="3">
    <location>
        <position position="57"/>
    </location>
</feature>
<dbReference type="EMBL" id="QOVF01000002">
    <property type="protein sequence ID" value="KAA0695059.1"/>
    <property type="molecule type" value="Genomic_DNA"/>
</dbReference>
<dbReference type="Pfam" id="PF00072">
    <property type="entry name" value="Response_reg"/>
    <property type="match status" value="1"/>
</dbReference>
<dbReference type="InterPro" id="IPR029787">
    <property type="entry name" value="Nucleotide_cyclase"/>
</dbReference>